<dbReference type="InterPro" id="IPR029479">
    <property type="entry name" value="Nitroreductase"/>
</dbReference>
<dbReference type="RefSeq" id="WP_134436330.1">
    <property type="nucleotide sequence ID" value="NZ_SOML01000005.1"/>
</dbReference>
<accession>A0A4Y8L2G1</accession>
<keyword evidence="2" id="KW-0521">NADP</keyword>
<evidence type="ECO:0000313" key="5">
    <source>
        <dbReference type="EMBL" id="TFD96461.1"/>
    </source>
</evidence>
<dbReference type="OrthoDB" id="9809288at2"/>
<proteinExistence type="inferred from homology"/>
<dbReference type="SUPFAM" id="SSF55469">
    <property type="entry name" value="FMN-dependent nitroreductase-like"/>
    <property type="match status" value="1"/>
</dbReference>
<dbReference type="InterPro" id="IPR000415">
    <property type="entry name" value="Nitroreductase-like"/>
</dbReference>
<evidence type="ECO:0000256" key="3">
    <source>
        <dbReference type="ARBA" id="ARBA00023002"/>
    </source>
</evidence>
<evidence type="ECO:0000313" key="6">
    <source>
        <dbReference type="Proteomes" id="UP000297861"/>
    </source>
</evidence>
<dbReference type="CDD" id="cd02149">
    <property type="entry name" value="NfsB-like"/>
    <property type="match status" value="1"/>
</dbReference>
<comment type="similarity">
    <text evidence="1">Belongs to the nitroreductase family.</text>
</comment>
<evidence type="ECO:0000256" key="2">
    <source>
        <dbReference type="ARBA" id="ARBA00022857"/>
    </source>
</evidence>
<evidence type="ECO:0000259" key="4">
    <source>
        <dbReference type="Pfam" id="PF00881"/>
    </source>
</evidence>
<dbReference type="Pfam" id="PF00881">
    <property type="entry name" value="Nitroreductase"/>
    <property type="match status" value="1"/>
</dbReference>
<dbReference type="Proteomes" id="UP000297861">
    <property type="component" value="Unassembled WGS sequence"/>
</dbReference>
<dbReference type="Gene3D" id="3.40.109.10">
    <property type="entry name" value="NADH Oxidase"/>
    <property type="match status" value="1"/>
</dbReference>
<dbReference type="InterPro" id="IPR033878">
    <property type="entry name" value="NfsB-like"/>
</dbReference>
<keyword evidence="3" id="KW-0560">Oxidoreductase</keyword>
<feature type="domain" description="Nitroreductase" evidence="4">
    <location>
        <begin position="8"/>
        <end position="173"/>
    </location>
</feature>
<organism evidence="5 6">
    <name type="scientific">Dysgonomonas capnocytophagoides</name>
    <dbReference type="NCBI Taxonomy" id="45254"/>
    <lineage>
        <taxon>Bacteria</taxon>
        <taxon>Pseudomonadati</taxon>
        <taxon>Bacteroidota</taxon>
        <taxon>Bacteroidia</taxon>
        <taxon>Bacteroidales</taxon>
        <taxon>Dysgonomonadaceae</taxon>
        <taxon>Dysgonomonas</taxon>
    </lineage>
</organism>
<gene>
    <name evidence="5" type="ORF">E2605_09865</name>
</gene>
<reference evidence="5 6" key="1">
    <citation type="submission" date="2019-03" db="EMBL/GenBank/DDBJ databases">
        <title>San Antonio Military Medical Center submission to MRSN (WRAIR), pending publication.</title>
        <authorList>
            <person name="Blyth D.M."/>
            <person name="Mccarthy S.L."/>
            <person name="Schall S.E."/>
            <person name="Stam J.A."/>
            <person name="Ong A.C."/>
            <person name="Mcgann P.T."/>
        </authorList>
    </citation>
    <scope>NUCLEOTIDE SEQUENCE [LARGE SCALE GENOMIC DNA]</scope>
    <source>
        <strain evidence="5 6">MRSN571793</strain>
    </source>
</reference>
<dbReference type="STRING" id="1121485.GCA_000426485_01922"/>
<sequence>MNFLDLSKSRYTTKKYNPELKISEEKIQQLQEILRLSPSSIDSQPWKFTFVSDKALKAKYAEVSFFNEHKVKDASHLVIFSVIDDISKFETQIEENLPEGSVGYYNKNLKPQPESAVKSWMAHQVYLSLGFFLAACASMDIDSTPMEGIDIDGYTKILDESGYKPLFAVAIGYRNPEDSNQPSITPKSRLNIDRVVESR</sequence>
<dbReference type="GO" id="GO:0016491">
    <property type="term" value="F:oxidoreductase activity"/>
    <property type="evidence" value="ECO:0007669"/>
    <property type="project" value="UniProtKB-KW"/>
</dbReference>
<dbReference type="EMBL" id="SOML01000005">
    <property type="protein sequence ID" value="TFD96461.1"/>
    <property type="molecule type" value="Genomic_DNA"/>
</dbReference>
<dbReference type="PANTHER" id="PTHR43673">
    <property type="entry name" value="NAD(P)H NITROREDUCTASE YDGI-RELATED"/>
    <property type="match status" value="1"/>
</dbReference>
<dbReference type="PANTHER" id="PTHR43673:SF10">
    <property type="entry name" value="NADH DEHYDROGENASE_NAD(P)H NITROREDUCTASE XCC3605-RELATED"/>
    <property type="match status" value="1"/>
</dbReference>
<keyword evidence="6" id="KW-1185">Reference proteome</keyword>
<dbReference type="AlphaFoldDB" id="A0A4Y8L2G1"/>
<name>A0A4Y8L2G1_9BACT</name>
<evidence type="ECO:0000256" key="1">
    <source>
        <dbReference type="ARBA" id="ARBA00007118"/>
    </source>
</evidence>
<comment type="caution">
    <text evidence="5">The sequence shown here is derived from an EMBL/GenBank/DDBJ whole genome shotgun (WGS) entry which is preliminary data.</text>
</comment>
<protein>
    <submittedName>
        <fullName evidence="5">NAD(P)H-dependent oxidoreductase</fullName>
    </submittedName>
</protein>